<dbReference type="Gene3D" id="3.30.310.50">
    <property type="entry name" value="Alpha-D-phosphohexomutase, C-terminal domain"/>
    <property type="match status" value="1"/>
</dbReference>
<keyword evidence="12" id="KW-1185">Reference proteome</keyword>
<dbReference type="Proteomes" id="UP000005947">
    <property type="component" value="Unassembled WGS sequence"/>
</dbReference>
<dbReference type="InterPro" id="IPR016055">
    <property type="entry name" value="A-D-PHexomutase_a/b/a-I/II/III"/>
</dbReference>
<comment type="similarity">
    <text evidence="2">Belongs to the phosphohexose mutase family.</text>
</comment>
<keyword evidence="4" id="KW-0479">Metal-binding</keyword>
<evidence type="ECO:0000256" key="5">
    <source>
        <dbReference type="ARBA" id="ARBA00022842"/>
    </source>
</evidence>
<evidence type="ECO:0000256" key="2">
    <source>
        <dbReference type="ARBA" id="ARBA00010231"/>
    </source>
</evidence>
<dbReference type="Pfam" id="PF02879">
    <property type="entry name" value="PGM_PMM_II"/>
    <property type="match status" value="1"/>
</dbReference>
<dbReference type="GO" id="GO:0005975">
    <property type="term" value="P:carbohydrate metabolic process"/>
    <property type="evidence" value="ECO:0007669"/>
    <property type="project" value="InterPro"/>
</dbReference>
<dbReference type="PANTHER" id="PTHR43771">
    <property type="entry name" value="PHOSPHOMANNOMUTASE"/>
    <property type="match status" value="1"/>
</dbReference>
<dbReference type="SUPFAM" id="SSF53738">
    <property type="entry name" value="Phosphoglucomutase, first 3 domains"/>
    <property type="match status" value="3"/>
</dbReference>
<dbReference type="Gene3D" id="3.40.120.10">
    <property type="entry name" value="Alpha-D-Glucose-1,6-Bisphosphate, subunit A, domain 3"/>
    <property type="match status" value="3"/>
</dbReference>
<dbReference type="eggNOG" id="COG1109">
    <property type="taxonomic scope" value="Bacteria"/>
</dbReference>
<dbReference type="Pfam" id="PF02878">
    <property type="entry name" value="PGM_PMM_I"/>
    <property type="match status" value="1"/>
</dbReference>
<feature type="domain" description="Alpha-D-phosphohexomutase C-terminal" evidence="7">
    <location>
        <begin position="432"/>
        <end position="472"/>
    </location>
</feature>
<accession>F1T6H2</accession>
<evidence type="ECO:0000256" key="1">
    <source>
        <dbReference type="ARBA" id="ARBA00001946"/>
    </source>
</evidence>
<dbReference type="EMBL" id="ACGK02000004">
    <property type="protein sequence ID" value="EGF22737.1"/>
    <property type="molecule type" value="Genomic_DNA"/>
</dbReference>
<dbReference type="InterPro" id="IPR005841">
    <property type="entry name" value="Alpha-D-phosphohexomutase_SF"/>
</dbReference>
<evidence type="ECO:0000256" key="6">
    <source>
        <dbReference type="ARBA" id="ARBA00023235"/>
    </source>
</evidence>
<keyword evidence="3" id="KW-0597">Phosphoprotein</keyword>
<evidence type="ECO:0000259" key="10">
    <source>
        <dbReference type="Pfam" id="PF02880"/>
    </source>
</evidence>
<evidence type="ECO:0000313" key="11">
    <source>
        <dbReference type="EMBL" id="EGF22737.1"/>
    </source>
</evidence>
<dbReference type="OrthoDB" id="9803322at2"/>
<keyword evidence="5" id="KW-0460">Magnesium</keyword>
<dbReference type="InterPro" id="IPR005844">
    <property type="entry name" value="A-D-PHexomutase_a/b/a-I"/>
</dbReference>
<dbReference type="AlphaFoldDB" id="F1T6H2"/>
<name>F1T6H2_9ACTN</name>
<feature type="domain" description="Alpha-D-phosphohexomutase alpha/beta/alpha" evidence="9">
    <location>
        <begin position="190"/>
        <end position="273"/>
    </location>
</feature>
<dbReference type="InterPro" id="IPR005846">
    <property type="entry name" value="A-D-PHexomutase_a/b/a-III"/>
</dbReference>
<sequence length="484" mass="53464">MNIVHFGSNGWHARFDEAFTPQALYSVALTLARIYEAEKTRSTILVGYDTRSQSRMLAYVVAATMADQGFYVRVLNYAVTTPMISFMMSDSSYALGIMLSGADYAGTYGGVVLRARGGGLVAANIWSQLDGLVEQAIPDETQQLITALTNHEIALEDLDHTSNAPRQDVRSLYKKEILTFVKNMAPHGLYRPLTVVLDYMHGATSGIAAELFEALGCKVITTRQDTRDDFGGVHPCPIKPWTKHSYEVLRSVHADVAVIYDGDGMRFSLIDNEAQQVPLHLIAPCILDFLVRFCGERGRVVTTQASSVRICRLAERLNCETSIVPVGYARIADELTERDVLLASDEYAGICVPGFGIWRDGILGSLLVIRYLQMRNEALHTIIATMSSDLGNMDYIRKDLRLDPAKMQTFSTMLPGVNPASIAQKTPCAVSHADGLRLAFDDGSWIMLRPSRTQPTVRIYAEAPNLAERNELLRAAYALAQSKL</sequence>
<feature type="domain" description="Alpha-D-phosphohexomutase alpha/beta/alpha" evidence="8">
    <location>
        <begin position="5"/>
        <end position="120"/>
    </location>
</feature>
<dbReference type="InterPro" id="IPR005845">
    <property type="entry name" value="A-D-PHexomutase_a/b/a-II"/>
</dbReference>
<proteinExistence type="inferred from homology"/>
<keyword evidence="6" id="KW-0413">Isomerase</keyword>
<evidence type="ECO:0000256" key="3">
    <source>
        <dbReference type="ARBA" id="ARBA00022553"/>
    </source>
</evidence>
<comment type="cofactor">
    <cofactor evidence="1">
        <name>Mg(2+)</name>
        <dbReference type="ChEBI" id="CHEBI:18420"/>
    </cofactor>
</comment>
<feature type="domain" description="Alpha-D-phosphohexomutase alpha/beta/alpha" evidence="10">
    <location>
        <begin position="298"/>
        <end position="384"/>
    </location>
</feature>
<dbReference type="GO" id="GO:0016868">
    <property type="term" value="F:intramolecular phosphotransferase activity"/>
    <property type="evidence" value="ECO:0007669"/>
    <property type="project" value="InterPro"/>
</dbReference>
<dbReference type="RefSeq" id="WP_006303269.1">
    <property type="nucleotide sequence ID" value="NZ_ACGK02000004.1"/>
</dbReference>
<evidence type="ECO:0000259" key="8">
    <source>
        <dbReference type="Pfam" id="PF02878"/>
    </source>
</evidence>
<evidence type="ECO:0000256" key="4">
    <source>
        <dbReference type="ARBA" id="ARBA00022723"/>
    </source>
</evidence>
<evidence type="ECO:0000259" key="9">
    <source>
        <dbReference type="Pfam" id="PF02879"/>
    </source>
</evidence>
<dbReference type="PANTHER" id="PTHR43771:SF1">
    <property type="entry name" value="PHOSPHOMANNOMUTASE"/>
    <property type="match status" value="1"/>
</dbReference>
<evidence type="ECO:0000259" key="7">
    <source>
        <dbReference type="Pfam" id="PF00408"/>
    </source>
</evidence>
<comment type="caution">
    <text evidence="11">The sequence shown here is derived from an EMBL/GenBank/DDBJ whole genome shotgun (WGS) entry which is preliminary data.</text>
</comment>
<reference evidence="11 12" key="1">
    <citation type="submission" date="2011-02" db="EMBL/GenBank/DDBJ databases">
        <authorList>
            <person name="Muzny D."/>
            <person name="Qin X."/>
            <person name="Buhay C."/>
            <person name="Dugan-Rocha S."/>
            <person name="Ding Y."/>
            <person name="Chen G."/>
            <person name="Hawes A."/>
            <person name="Holder M."/>
            <person name="Jhangiani S."/>
            <person name="Johnson A."/>
            <person name="Khan Z."/>
            <person name="Li Z."/>
            <person name="Liu W."/>
            <person name="Liu X."/>
            <person name="Perez L."/>
            <person name="Shen H."/>
            <person name="Wang Q."/>
            <person name="Watt J."/>
            <person name="Xi L."/>
            <person name="Xin Y."/>
            <person name="Zhou J."/>
            <person name="Deng J."/>
            <person name="Jiang H."/>
            <person name="Liu Y."/>
            <person name="Qu J."/>
            <person name="Song X.-Z."/>
            <person name="Zhang L."/>
            <person name="Villasana D."/>
            <person name="Johnson A."/>
            <person name="Liu J."/>
            <person name="Liyanage D."/>
            <person name="Lorensuhewa L."/>
            <person name="Robinson T."/>
            <person name="Song A."/>
            <person name="Song B.-B."/>
            <person name="Dinh H."/>
            <person name="Thornton R."/>
            <person name="Coyle M."/>
            <person name="Francisco L."/>
            <person name="Jackson L."/>
            <person name="Javaid M."/>
            <person name="Korchina V."/>
            <person name="Kovar C."/>
            <person name="Mata R."/>
            <person name="Mathew T."/>
            <person name="Ngo R."/>
            <person name="Nguyen L."/>
            <person name="Nguyen N."/>
            <person name="Okwuonu G."/>
            <person name="Ongeri F."/>
            <person name="Pham C."/>
            <person name="Simmons D."/>
            <person name="Wilczek-Boney K."/>
            <person name="Hale W."/>
            <person name="Jakkamsetti A."/>
            <person name="Pham P."/>
            <person name="Ruth R."/>
            <person name="San Lucas F."/>
            <person name="Warren J."/>
            <person name="Zhang J."/>
            <person name="Zhao Z."/>
            <person name="Zhou C."/>
            <person name="Zhu D."/>
            <person name="Lee S."/>
            <person name="Bess C."/>
            <person name="Blankenburg K."/>
            <person name="Forbes L."/>
            <person name="Fu Q."/>
            <person name="Gubbala S."/>
            <person name="Hirani K."/>
            <person name="Jayaseelan J.C."/>
            <person name="Lara F."/>
            <person name="Munidasa M."/>
            <person name="Palculict T."/>
            <person name="Patil S."/>
            <person name="Pu L.-L."/>
            <person name="Saada N."/>
            <person name="Tang L."/>
            <person name="Weissenberger G."/>
            <person name="Zhu Y."/>
            <person name="Hemphill L."/>
            <person name="Shang Y."/>
            <person name="Youmans B."/>
            <person name="Ayvaz T."/>
            <person name="Ross M."/>
            <person name="Santibanez J."/>
            <person name="Aqrawi P."/>
            <person name="Gross S."/>
            <person name="Joshi V."/>
            <person name="Fowler G."/>
            <person name="Nazareth L."/>
            <person name="Reid J."/>
            <person name="Worley K."/>
            <person name="Petrosino J."/>
            <person name="Highlander S."/>
            <person name="Gibbs R."/>
        </authorList>
    </citation>
    <scope>NUCLEOTIDE SEQUENCE [LARGE SCALE GENOMIC DNA]</scope>
    <source>
        <strain evidence="11 12">DSM 15829</strain>
    </source>
</reference>
<protein>
    <submittedName>
        <fullName evidence="11">Phosphoglucomutase/phosphomannomutase, alpha/beta/alpha domain II</fullName>
    </submittedName>
</protein>
<organism evidence="11 12">
    <name type="scientific">Fannyhessea vaginae DSM 15829</name>
    <dbReference type="NCBI Taxonomy" id="525256"/>
    <lineage>
        <taxon>Bacteria</taxon>
        <taxon>Bacillati</taxon>
        <taxon>Actinomycetota</taxon>
        <taxon>Coriobacteriia</taxon>
        <taxon>Coriobacteriales</taxon>
        <taxon>Atopobiaceae</taxon>
        <taxon>Fannyhessea</taxon>
    </lineage>
</organism>
<evidence type="ECO:0000313" key="12">
    <source>
        <dbReference type="Proteomes" id="UP000005947"/>
    </source>
</evidence>
<dbReference type="SUPFAM" id="SSF55957">
    <property type="entry name" value="Phosphoglucomutase, C-terminal domain"/>
    <property type="match status" value="1"/>
</dbReference>
<dbReference type="PRINTS" id="PR00509">
    <property type="entry name" value="PGMPMM"/>
</dbReference>
<dbReference type="InterPro" id="IPR036900">
    <property type="entry name" value="A-D-PHexomutase_C_sf"/>
</dbReference>
<dbReference type="GeneID" id="93210709"/>
<dbReference type="GO" id="GO:0046872">
    <property type="term" value="F:metal ion binding"/>
    <property type="evidence" value="ECO:0007669"/>
    <property type="project" value="UniProtKB-KW"/>
</dbReference>
<dbReference type="Pfam" id="PF02880">
    <property type="entry name" value="PGM_PMM_III"/>
    <property type="match status" value="1"/>
</dbReference>
<gene>
    <name evidence="11" type="ORF">HMPREF0091_11063</name>
</gene>
<dbReference type="InterPro" id="IPR005843">
    <property type="entry name" value="A-D-PHexomutase_C"/>
</dbReference>
<dbReference type="Pfam" id="PF00408">
    <property type="entry name" value="PGM_PMM_IV"/>
    <property type="match status" value="1"/>
</dbReference>